<accession>A0A382EXL7</accession>
<protein>
    <submittedName>
        <fullName evidence="1">Uncharacterized protein</fullName>
    </submittedName>
</protein>
<sequence length="37" mass="4141">MQTLGLVAVTCKILVEPYQKALWIPPFILKIRSDPGT</sequence>
<proteinExistence type="predicted"/>
<feature type="non-terminal residue" evidence="1">
    <location>
        <position position="37"/>
    </location>
</feature>
<dbReference type="AlphaFoldDB" id="A0A382EXL7"/>
<dbReference type="EMBL" id="UINC01046775">
    <property type="protein sequence ID" value="SVB55205.1"/>
    <property type="molecule type" value="Genomic_DNA"/>
</dbReference>
<reference evidence="1" key="1">
    <citation type="submission" date="2018-05" db="EMBL/GenBank/DDBJ databases">
        <authorList>
            <person name="Lanie J.A."/>
            <person name="Ng W.-L."/>
            <person name="Kazmierczak K.M."/>
            <person name="Andrzejewski T.M."/>
            <person name="Davidsen T.M."/>
            <person name="Wayne K.J."/>
            <person name="Tettelin H."/>
            <person name="Glass J.I."/>
            <person name="Rusch D."/>
            <person name="Podicherti R."/>
            <person name="Tsui H.-C.T."/>
            <person name="Winkler M.E."/>
        </authorList>
    </citation>
    <scope>NUCLEOTIDE SEQUENCE</scope>
</reference>
<evidence type="ECO:0000313" key="1">
    <source>
        <dbReference type="EMBL" id="SVB55205.1"/>
    </source>
</evidence>
<name>A0A382EXL7_9ZZZZ</name>
<organism evidence="1">
    <name type="scientific">marine metagenome</name>
    <dbReference type="NCBI Taxonomy" id="408172"/>
    <lineage>
        <taxon>unclassified sequences</taxon>
        <taxon>metagenomes</taxon>
        <taxon>ecological metagenomes</taxon>
    </lineage>
</organism>
<gene>
    <name evidence="1" type="ORF">METZ01_LOCUS208059</name>
</gene>